<dbReference type="Proteomes" id="UP000114278">
    <property type="component" value="Segment"/>
</dbReference>
<dbReference type="GeneID" id="19738755"/>
<proteinExistence type="predicted"/>
<dbReference type="EMBL" id="HF920637">
    <property type="protein sequence ID" value="CCV02543.1"/>
    <property type="molecule type" value="Genomic_DNA"/>
</dbReference>
<dbReference type="KEGG" id="vg:19738755"/>
<name>A0A068QL20_9VIRU</name>
<evidence type="ECO:0000313" key="2">
    <source>
        <dbReference type="EMBL" id="CCV02543.1"/>
    </source>
</evidence>
<sequence length="188" mass="21384">MSLNFGQEFIPFGGFGLGGVVEGVANKLNQMFQTPSEKFFSRLYEAFENISSLDPSLPLDQQSRARIENLAESMNHMPYKNATTLVLGCLSTLQLKKEKSKNGDVSYFLNEKVLTTRIFPLLPSFRDSENITQFDVIRYARFALIKDFVMDDNMIESEEDTENERSERSERSGGSGRSSRSRSERSSY</sequence>
<gene>
    <name evidence="2" type="primary">171R</name>
    <name evidence="2" type="ORF">IIV31_171R</name>
</gene>
<protein>
    <submittedName>
        <fullName evidence="2">Uncharacterized protein</fullName>
    </submittedName>
</protein>
<keyword evidence="3" id="KW-1185">Reference proteome</keyword>
<evidence type="ECO:0000256" key="1">
    <source>
        <dbReference type="SAM" id="MobiDB-lite"/>
    </source>
</evidence>
<accession>A0A068QL20</accession>
<reference evidence="2 3" key="1">
    <citation type="journal article" date="2014" name="J. Gen. Virol.">
        <title>Genome sequence of a crustacean iridovirus, IIV31, isolated from the pill bug, Armadillidium vulgare.</title>
        <authorList>
            <person name="Piegu B."/>
            <person name="Guizard S."/>
            <person name="Yeping T."/>
            <person name="Cruaud C."/>
            <person name="Asgari S."/>
            <person name="Bideshi D.K."/>
            <person name="Federici B.A."/>
            <person name="Bigot Y."/>
        </authorList>
    </citation>
    <scope>NUCLEOTIDE SEQUENCE [LARGE SCALE GENOMIC DNA]</scope>
</reference>
<dbReference type="RefSeq" id="YP_009046785.1">
    <property type="nucleotide sequence ID" value="NC_024451.1"/>
</dbReference>
<evidence type="ECO:0000313" key="3">
    <source>
        <dbReference type="Proteomes" id="UP000114278"/>
    </source>
</evidence>
<dbReference type="OrthoDB" id="37762at10239"/>
<organism evidence="2 3">
    <name type="scientific">Armadillidium vulgare iridescent virus</name>
    <dbReference type="NCBI Taxonomy" id="72201"/>
    <lineage>
        <taxon>Viruses</taxon>
        <taxon>Varidnaviria</taxon>
        <taxon>Bamfordvirae</taxon>
        <taxon>Nucleocytoviricota</taxon>
        <taxon>Megaviricetes</taxon>
        <taxon>Pimascovirales</taxon>
        <taxon>Pimascovirales incertae sedis</taxon>
        <taxon>Iridoviridae</taxon>
        <taxon>Betairidovirinae</taxon>
        <taxon>Iridovirus</taxon>
        <taxon>Iridovirus armadillidium1</taxon>
        <taxon>Invertebrate iridescent virus 31</taxon>
    </lineage>
</organism>
<feature type="region of interest" description="Disordered" evidence="1">
    <location>
        <begin position="156"/>
        <end position="188"/>
    </location>
</feature>